<dbReference type="Proteomes" id="UP000078595">
    <property type="component" value="Chromosome 1"/>
</dbReference>
<feature type="transmembrane region" description="Helical" evidence="6">
    <location>
        <begin position="499"/>
        <end position="521"/>
    </location>
</feature>
<feature type="transmembrane region" description="Helical" evidence="6">
    <location>
        <begin position="533"/>
        <end position="555"/>
    </location>
</feature>
<feature type="transmembrane region" description="Helical" evidence="6">
    <location>
        <begin position="198"/>
        <end position="219"/>
    </location>
</feature>
<keyword evidence="3 6" id="KW-1133">Transmembrane helix</keyword>
<feature type="transmembrane region" description="Helical" evidence="6">
    <location>
        <begin position="472"/>
        <end position="493"/>
    </location>
</feature>
<feature type="region of interest" description="Disordered" evidence="5">
    <location>
        <begin position="1"/>
        <end position="32"/>
    </location>
</feature>
<feature type="transmembrane region" description="Helical" evidence="6">
    <location>
        <begin position="231"/>
        <end position="250"/>
    </location>
</feature>
<dbReference type="PANTHER" id="PTHR21576:SF158">
    <property type="entry name" value="RIBOSOMAL RNA-PROCESSING PROTEIN 12-LIKE CONSERVED DOMAIN-CONTAINING PROTEIN"/>
    <property type="match status" value="1"/>
</dbReference>
<dbReference type="InterPro" id="IPR056555">
    <property type="entry name" value="NFD4_C"/>
</dbReference>
<feature type="domain" description="NFD4 C-terminal" evidence="7">
    <location>
        <begin position="458"/>
        <end position="597"/>
    </location>
</feature>
<keyword evidence="2 6" id="KW-0812">Transmembrane</keyword>
<feature type="compositionally biased region" description="Pro residues" evidence="5">
    <location>
        <begin position="19"/>
        <end position="32"/>
    </location>
</feature>
<organism evidence="8 9">
    <name type="scientific">Kwoniella dejecticola CBS 10117</name>
    <dbReference type="NCBI Taxonomy" id="1296121"/>
    <lineage>
        <taxon>Eukaryota</taxon>
        <taxon>Fungi</taxon>
        <taxon>Dikarya</taxon>
        <taxon>Basidiomycota</taxon>
        <taxon>Agaricomycotina</taxon>
        <taxon>Tremellomycetes</taxon>
        <taxon>Tremellales</taxon>
        <taxon>Cryptococcaceae</taxon>
        <taxon>Kwoniella</taxon>
    </lineage>
</organism>
<feature type="compositionally biased region" description="Acidic residues" evidence="5">
    <location>
        <begin position="281"/>
        <end position="298"/>
    </location>
</feature>
<evidence type="ECO:0000256" key="5">
    <source>
        <dbReference type="SAM" id="MobiDB-lite"/>
    </source>
</evidence>
<feature type="transmembrane region" description="Helical" evidence="6">
    <location>
        <begin position="159"/>
        <end position="178"/>
    </location>
</feature>
<name>A0AAJ8KGX2_9TREE</name>
<evidence type="ECO:0000313" key="9">
    <source>
        <dbReference type="Proteomes" id="UP000078595"/>
    </source>
</evidence>
<dbReference type="EMBL" id="CP144530">
    <property type="protein sequence ID" value="WWC57583.1"/>
    <property type="molecule type" value="Genomic_DNA"/>
</dbReference>
<dbReference type="KEGG" id="kdj:28963814"/>
<evidence type="ECO:0000313" key="8">
    <source>
        <dbReference type="EMBL" id="WWC57583.1"/>
    </source>
</evidence>
<dbReference type="SUPFAM" id="SSF103473">
    <property type="entry name" value="MFS general substrate transporter"/>
    <property type="match status" value="1"/>
</dbReference>
<evidence type="ECO:0000256" key="2">
    <source>
        <dbReference type="ARBA" id="ARBA00022692"/>
    </source>
</evidence>
<feature type="transmembrane region" description="Helical" evidence="6">
    <location>
        <begin position="575"/>
        <end position="595"/>
    </location>
</feature>
<proteinExistence type="predicted"/>
<sequence>MSSSSPPLHPSTTHYQDEPQPPPPMTPLEPPDVPAILRSKRSLKRQILSLNVTLPRPLQIGLTCFSIAISAVQANGVYCWGTYGPDVARSLKLDITQAQTIVIGGTLGVYLCAAPLGALTDKYGPRVGSLVSAGFSLIGYQSFAAILRSATSETPFVHIYLTIAYFLVGAATVGSYFACLTCSSLSFPSHPTLALSLPLSLIGLSALVLSSFSALPIFSLKHSRELDAAKFLFFLGILSPAVNLFGSLFMKVIPQPELFGDIKLPEDAENGHGQNAHLDNDDNEQDYDDEDQDDESADMGEMSESIGQLLRLDERTPMLIGGIEAAWEEIEAMESGKDSYTAKDLLKDYQGFWSFGIFLALIIGPGEMVIASIGSIITSLLPPTALHSDISMFFTTLAPSFTLTNSNPLAVRNKHVFLLSLTSTIARLVTGVLADYLAPPLHATPNPAHRRDPTQPSHLFIRQRPVRLSRSAFAALAGATLGLIFAWSAGMLGDTGAHLSVLSAGAGAMYGTIFTLVPAVVSHHYGATNFGLAWGMISYFAALGSIVYSYLYALLSIPASGDPSDQCYGPRCFKFTFIVCAISCMIGSVGVIVLGRRWKV</sequence>
<feature type="transmembrane region" description="Helical" evidence="6">
    <location>
        <begin position="352"/>
        <end position="381"/>
    </location>
</feature>
<reference evidence="8" key="2">
    <citation type="submission" date="2024-02" db="EMBL/GenBank/DDBJ databases">
        <title>Comparative genomics of Cryptococcus and Kwoniella reveals pathogenesis evolution and contrasting modes of karyotype evolution via chromosome fusion or intercentromeric recombination.</title>
        <authorList>
            <person name="Coelho M.A."/>
            <person name="David-Palma M."/>
            <person name="Shea T."/>
            <person name="Bowers K."/>
            <person name="McGinley-Smith S."/>
            <person name="Mohammad A.W."/>
            <person name="Gnirke A."/>
            <person name="Yurkov A.M."/>
            <person name="Nowrousian M."/>
            <person name="Sun S."/>
            <person name="Cuomo C.A."/>
            <person name="Heitman J."/>
        </authorList>
    </citation>
    <scope>NUCLEOTIDE SEQUENCE</scope>
    <source>
        <strain evidence="8">CBS 10117</strain>
    </source>
</reference>
<dbReference type="RefSeq" id="XP_065824123.1">
    <property type="nucleotide sequence ID" value="XM_065968051.1"/>
</dbReference>
<dbReference type="GeneID" id="28963814"/>
<evidence type="ECO:0000256" key="6">
    <source>
        <dbReference type="SAM" id="Phobius"/>
    </source>
</evidence>
<dbReference type="GO" id="GO:0000329">
    <property type="term" value="C:fungal-type vacuole membrane"/>
    <property type="evidence" value="ECO:0007669"/>
    <property type="project" value="TreeGrafter"/>
</dbReference>
<feature type="region of interest" description="Disordered" evidence="5">
    <location>
        <begin position="270"/>
        <end position="300"/>
    </location>
</feature>
<dbReference type="Gene3D" id="1.20.1250.20">
    <property type="entry name" value="MFS general substrate transporter like domains"/>
    <property type="match status" value="2"/>
</dbReference>
<dbReference type="AlphaFoldDB" id="A0AAJ8KGX2"/>
<protein>
    <recommendedName>
        <fullName evidence="7">NFD4 C-terminal domain-containing protein</fullName>
    </recommendedName>
</protein>
<evidence type="ECO:0000256" key="3">
    <source>
        <dbReference type="ARBA" id="ARBA00022989"/>
    </source>
</evidence>
<dbReference type="Pfam" id="PF23262">
    <property type="entry name" value="NFD4_C"/>
    <property type="match status" value="1"/>
</dbReference>
<dbReference type="PANTHER" id="PTHR21576">
    <property type="entry name" value="UNCHARACTERIZED NODULIN-LIKE PROTEIN"/>
    <property type="match status" value="1"/>
</dbReference>
<keyword evidence="9" id="KW-1185">Reference proteome</keyword>
<evidence type="ECO:0000256" key="4">
    <source>
        <dbReference type="ARBA" id="ARBA00023136"/>
    </source>
</evidence>
<reference evidence="8" key="1">
    <citation type="submission" date="2013-07" db="EMBL/GenBank/DDBJ databases">
        <authorList>
            <consortium name="The Broad Institute Genome Sequencing Platform"/>
            <person name="Cuomo C."/>
            <person name="Litvintseva A."/>
            <person name="Chen Y."/>
            <person name="Heitman J."/>
            <person name="Sun S."/>
            <person name="Springer D."/>
            <person name="Dromer F."/>
            <person name="Young S.K."/>
            <person name="Zeng Q."/>
            <person name="Gargeya S."/>
            <person name="Fitzgerald M."/>
            <person name="Abouelleil A."/>
            <person name="Alvarado L."/>
            <person name="Berlin A.M."/>
            <person name="Chapman S.B."/>
            <person name="Dewar J."/>
            <person name="Goldberg J."/>
            <person name="Griggs A."/>
            <person name="Gujja S."/>
            <person name="Hansen M."/>
            <person name="Howarth C."/>
            <person name="Imamovic A."/>
            <person name="Larimer J."/>
            <person name="McCowan C."/>
            <person name="Murphy C."/>
            <person name="Pearson M."/>
            <person name="Priest M."/>
            <person name="Roberts A."/>
            <person name="Saif S."/>
            <person name="Shea T."/>
            <person name="Sykes S."/>
            <person name="Wortman J."/>
            <person name="Nusbaum C."/>
            <person name="Birren B."/>
        </authorList>
    </citation>
    <scope>NUCLEOTIDE SEQUENCE</scope>
    <source>
        <strain evidence="8">CBS 10117</strain>
    </source>
</reference>
<feature type="transmembrane region" description="Helical" evidence="6">
    <location>
        <begin position="126"/>
        <end position="147"/>
    </location>
</feature>
<feature type="transmembrane region" description="Helical" evidence="6">
    <location>
        <begin position="101"/>
        <end position="120"/>
    </location>
</feature>
<accession>A0AAJ8KGX2</accession>
<gene>
    <name evidence="8" type="ORF">I303_100115</name>
</gene>
<feature type="compositionally biased region" description="Low complexity" evidence="5">
    <location>
        <begin position="1"/>
        <end position="14"/>
    </location>
</feature>
<feature type="transmembrane region" description="Helical" evidence="6">
    <location>
        <begin position="58"/>
        <end position="80"/>
    </location>
</feature>
<keyword evidence="4 6" id="KW-0472">Membrane</keyword>
<dbReference type="InterPro" id="IPR036259">
    <property type="entry name" value="MFS_trans_sf"/>
</dbReference>
<evidence type="ECO:0000259" key="7">
    <source>
        <dbReference type="Pfam" id="PF23262"/>
    </source>
</evidence>
<comment type="subcellular location">
    <subcellularLocation>
        <location evidence="1">Membrane</location>
        <topology evidence="1">Multi-pass membrane protein</topology>
    </subcellularLocation>
</comment>
<evidence type="ECO:0000256" key="1">
    <source>
        <dbReference type="ARBA" id="ARBA00004141"/>
    </source>
</evidence>